<evidence type="ECO:0000256" key="1">
    <source>
        <dbReference type="SAM" id="MobiDB-lite"/>
    </source>
</evidence>
<evidence type="ECO:0000313" key="3">
    <source>
        <dbReference type="Proteomes" id="UP001303373"/>
    </source>
</evidence>
<reference evidence="2 3" key="1">
    <citation type="submission" date="2023-11" db="EMBL/GenBank/DDBJ databases">
        <title>An acidophilic fungus is an integral part of prey digestion in a carnivorous sundew plant.</title>
        <authorList>
            <person name="Tsai I.J."/>
        </authorList>
    </citation>
    <scope>NUCLEOTIDE SEQUENCE [LARGE SCALE GENOMIC DNA]</scope>
    <source>
        <strain evidence="2">169a</strain>
    </source>
</reference>
<name>A0AAQ3M7H8_9PEZI</name>
<evidence type="ECO:0000313" key="2">
    <source>
        <dbReference type="EMBL" id="WPH02330.1"/>
    </source>
</evidence>
<dbReference type="AlphaFoldDB" id="A0AAQ3M7H8"/>
<organism evidence="2 3">
    <name type="scientific">Acrodontium crateriforme</name>
    <dbReference type="NCBI Taxonomy" id="150365"/>
    <lineage>
        <taxon>Eukaryota</taxon>
        <taxon>Fungi</taxon>
        <taxon>Dikarya</taxon>
        <taxon>Ascomycota</taxon>
        <taxon>Pezizomycotina</taxon>
        <taxon>Dothideomycetes</taxon>
        <taxon>Dothideomycetidae</taxon>
        <taxon>Mycosphaerellales</taxon>
        <taxon>Teratosphaeriaceae</taxon>
        <taxon>Acrodontium</taxon>
    </lineage>
</organism>
<keyword evidence="3" id="KW-1185">Reference proteome</keyword>
<dbReference type="EMBL" id="CP138587">
    <property type="protein sequence ID" value="WPH02330.1"/>
    <property type="molecule type" value="Genomic_DNA"/>
</dbReference>
<protein>
    <submittedName>
        <fullName evidence="2">Uncharacterized protein</fullName>
    </submittedName>
</protein>
<gene>
    <name evidence="2" type="ORF">R9X50_00519300</name>
</gene>
<proteinExistence type="predicted"/>
<feature type="region of interest" description="Disordered" evidence="1">
    <location>
        <begin position="149"/>
        <end position="172"/>
    </location>
</feature>
<accession>A0AAQ3M7H8</accession>
<dbReference type="Proteomes" id="UP001303373">
    <property type="component" value="Chromosome 8"/>
</dbReference>
<sequence length="454" mass="51255">MHQYWNSLNLPLSARIELLEQRMQAVRSLVAQLGTETAISQRVLYMNLPGHLPLLWSPVMPSPSPETTIRHEHQDAIVAIRLDAASFRRGARERALRNASTEYAHTEETMVPQTHQTTEVPSAPIMGRRTTPSANEPSVTECMRQHYRTDDPEEIPTSPPTEELSGSTLRPDLNADEEATQILSEQLTRAFYPPDLGERNLELTRDSPLPNPISYTQDELRRLMPSLRTSARRARMQSRIIPSAGEGGQPRLLVRLPVVSPQSEALQGIAMDAATSDHVRAQQNDQRRLEAERRRLAAPLAAETIPMYMLDPNFRRDCQAFGSNFRNRLAHERQGESGYRINRLCADNGRLVAYNLHYPGYPDGPIGSSLALFEWHFPRNVLTHEPRTAFDVEVEALRALIGVENTDWMVLAEIELAFHGGLISNEVAEAMWALWIEDGDMRIEVEGYSDSESE</sequence>